<evidence type="ECO:0000256" key="2">
    <source>
        <dbReference type="HAMAP-Rule" id="MF_00813"/>
    </source>
</evidence>
<comment type="caution">
    <text evidence="4">The sequence shown here is derived from an EMBL/GenBank/DDBJ whole genome shotgun (WGS) entry which is preliminary data.</text>
</comment>
<name>A0A2W5KPZ3_ANCNO</name>
<dbReference type="GO" id="GO:0006144">
    <property type="term" value="P:purine nucleobase metabolic process"/>
    <property type="evidence" value="ECO:0007669"/>
    <property type="project" value="UniProtKB-KW"/>
</dbReference>
<accession>A0A2W5KPZ3</accession>
<dbReference type="EC" id="3.5.3.4" evidence="2"/>
<dbReference type="EMBL" id="QFPN01000002">
    <property type="protein sequence ID" value="PZQ18119.1"/>
    <property type="molecule type" value="Genomic_DNA"/>
</dbReference>
<sequence>MHPDRDAPDFTRDHVNLASPLMGSEAVLASDEFFADKARVLQDGPAVFKPGVFDDNGKWMDGWETRRRRDGGHDWLLIRLGVPGVVSGVDVDTSHFTGNYPPAATLEGVLSDGVPGPDALWRPLVPVTPLGPDAHHYVAVSDPGTVNWLRLSIFPDGGVARLRVYGAPARVWSDAERAGVVELSAARNGGRVVAWNDAHYGEIQRLLAEGRGETMGDGWETRRRREPGNDWLIVALSAPGVIERVEVDTAHFKGNFPDRCSLQGALIEQATGASLVTQSMFWPELMGEKKLRADAIHDFSGDGLAAAGPVSHVRLNIFPDGGVSRLRIFGRLA</sequence>
<feature type="domain" description="Allantoicase" evidence="3">
    <location>
        <begin position="189"/>
        <end position="332"/>
    </location>
</feature>
<comment type="similarity">
    <text evidence="1 2">Belongs to the allantoicase family.</text>
</comment>
<dbReference type="HAMAP" id="MF_00813">
    <property type="entry name" value="Allantoicase"/>
    <property type="match status" value="1"/>
</dbReference>
<dbReference type="PANTHER" id="PTHR12045">
    <property type="entry name" value="ALLANTOICASE"/>
    <property type="match status" value="1"/>
</dbReference>
<dbReference type="AlphaFoldDB" id="A0A2W5KPZ3"/>
<dbReference type="NCBIfam" id="TIGR02961">
    <property type="entry name" value="allantoicase"/>
    <property type="match status" value="1"/>
</dbReference>
<dbReference type="Pfam" id="PF03561">
    <property type="entry name" value="Allantoicase"/>
    <property type="match status" value="2"/>
</dbReference>
<comment type="catalytic activity">
    <reaction evidence="2">
        <text>allantoate + H2O = (S)-ureidoglycolate + urea</text>
        <dbReference type="Rhea" id="RHEA:11016"/>
        <dbReference type="ChEBI" id="CHEBI:15377"/>
        <dbReference type="ChEBI" id="CHEBI:16199"/>
        <dbReference type="ChEBI" id="CHEBI:17536"/>
        <dbReference type="ChEBI" id="CHEBI:57296"/>
        <dbReference type="EC" id="3.5.3.4"/>
    </reaction>
</comment>
<reference evidence="4 5" key="1">
    <citation type="submission" date="2017-08" db="EMBL/GenBank/DDBJ databases">
        <title>Infants hospitalized years apart are colonized by the same room-sourced microbial strains.</title>
        <authorList>
            <person name="Brooks B."/>
            <person name="Olm M.R."/>
            <person name="Firek B.A."/>
            <person name="Baker R."/>
            <person name="Thomas B.C."/>
            <person name="Morowitz M.J."/>
            <person name="Banfield J.F."/>
        </authorList>
    </citation>
    <scope>NUCLEOTIDE SEQUENCE [LARGE SCALE GENOMIC DNA]</scope>
    <source>
        <strain evidence="4">S2_005_003_R2_43</strain>
    </source>
</reference>
<dbReference type="PANTHER" id="PTHR12045:SF3">
    <property type="entry name" value="INACTIVE ALLANTOICASE-RELATED"/>
    <property type="match status" value="1"/>
</dbReference>
<dbReference type="InterPro" id="IPR015908">
    <property type="entry name" value="Allantoicase_dom"/>
</dbReference>
<dbReference type="Gene3D" id="2.60.120.260">
    <property type="entry name" value="Galactose-binding domain-like"/>
    <property type="match status" value="2"/>
</dbReference>
<keyword evidence="2" id="KW-0378">Hydrolase</keyword>
<evidence type="ECO:0000259" key="3">
    <source>
        <dbReference type="Pfam" id="PF03561"/>
    </source>
</evidence>
<evidence type="ECO:0000313" key="5">
    <source>
        <dbReference type="Proteomes" id="UP000249577"/>
    </source>
</evidence>
<dbReference type="InterPro" id="IPR008979">
    <property type="entry name" value="Galactose-bd-like_sf"/>
</dbReference>
<dbReference type="InterPro" id="IPR005164">
    <property type="entry name" value="Allantoicase"/>
</dbReference>
<evidence type="ECO:0000313" key="4">
    <source>
        <dbReference type="EMBL" id="PZQ18119.1"/>
    </source>
</evidence>
<keyword evidence="2" id="KW-0659">Purine metabolism</keyword>
<proteinExistence type="inferred from homology"/>
<dbReference type="Proteomes" id="UP000249577">
    <property type="component" value="Unassembled WGS sequence"/>
</dbReference>
<feature type="domain" description="Allantoicase" evidence="3">
    <location>
        <begin position="23"/>
        <end position="168"/>
    </location>
</feature>
<dbReference type="UniPathway" id="UPA00395">
    <property type="reaction ID" value="UER00654"/>
</dbReference>
<dbReference type="GO" id="GO:0000256">
    <property type="term" value="P:allantoin catabolic process"/>
    <property type="evidence" value="ECO:0007669"/>
    <property type="project" value="UniProtKB-UniRule"/>
</dbReference>
<protein>
    <recommendedName>
        <fullName evidence="2">Probable allantoicase</fullName>
        <ecNumber evidence="2">3.5.3.4</ecNumber>
    </recommendedName>
    <alternativeName>
        <fullName evidence="2">Allantoate amidinohydrolase</fullName>
    </alternativeName>
</protein>
<dbReference type="PIRSF" id="PIRSF016516">
    <property type="entry name" value="Allantoicase"/>
    <property type="match status" value="1"/>
</dbReference>
<evidence type="ECO:0000256" key="1">
    <source>
        <dbReference type="ARBA" id="ARBA00009242"/>
    </source>
</evidence>
<gene>
    <name evidence="2 4" type="primary">alc</name>
    <name evidence="4" type="ORF">DI565_05285</name>
</gene>
<comment type="pathway">
    <text evidence="2">Nitrogen metabolism; (S)-allantoin degradation; (S)-ureidoglycolate from allantoate (aminidohydrolase route): step 1/1.</text>
</comment>
<dbReference type="GO" id="GO:0004037">
    <property type="term" value="F:allantoicase activity"/>
    <property type="evidence" value="ECO:0007669"/>
    <property type="project" value="UniProtKB-UniRule"/>
</dbReference>
<organism evidence="4 5">
    <name type="scientific">Ancylobacter novellus</name>
    <name type="common">Thiobacillus novellus</name>
    <dbReference type="NCBI Taxonomy" id="921"/>
    <lineage>
        <taxon>Bacteria</taxon>
        <taxon>Pseudomonadati</taxon>
        <taxon>Pseudomonadota</taxon>
        <taxon>Alphaproteobacteria</taxon>
        <taxon>Hyphomicrobiales</taxon>
        <taxon>Xanthobacteraceae</taxon>
        <taxon>Ancylobacter</taxon>
    </lineage>
</organism>
<dbReference type="SUPFAM" id="SSF49785">
    <property type="entry name" value="Galactose-binding domain-like"/>
    <property type="match status" value="2"/>
</dbReference>